<proteinExistence type="inferred from homology"/>
<feature type="transmembrane region" description="Helical" evidence="8">
    <location>
        <begin position="206"/>
        <end position="228"/>
    </location>
</feature>
<feature type="transmembrane region" description="Helical" evidence="8">
    <location>
        <begin position="66"/>
        <end position="89"/>
    </location>
</feature>
<feature type="transmembrane region" description="Helical" evidence="8">
    <location>
        <begin position="95"/>
        <end position="116"/>
    </location>
</feature>
<evidence type="ECO:0000256" key="9">
    <source>
        <dbReference type="SAM" id="MobiDB-lite"/>
    </source>
</evidence>
<gene>
    <name evidence="10" type="ORF">FCN80_02775</name>
</gene>
<evidence type="ECO:0000256" key="2">
    <source>
        <dbReference type="ARBA" id="ARBA00008255"/>
    </source>
</evidence>
<keyword evidence="6 8" id="KW-1133">Transmembrane helix</keyword>
<keyword evidence="4" id="KW-0997">Cell inner membrane</keyword>
<dbReference type="PANTHER" id="PTHR39342">
    <property type="entry name" value="UPF0283 MEMBRANE PROTEIN YCJF"/>
    <property type="match status" value="1"/>
</dbReference>
<dbReference type="Proteomes" id="UP000305202">
    <property type="component" value="Unassembled WGS sequence"/>
</dbReference>
<feature type="region of interest" description="Disordered" evidence="9">
    <location>
        <begin position="1"/>
        <end position="22"/>
    </location>
</feature>
<keyword evidence="5 8" id="KW-0812">Transmembrane</keyword>
<evidence type="ECO:0000313" key="10">
    <source>
        <dbReference type="EMBL" id="TKI08093.1"/>
    </source>
</evidence>
<dbReference type="RefSeq" id="WP_136988366.1">
    <property type="nucleotide sequence ID" value="NZ_SZPQ01000002.1"/>
</dbReference>
<evidence type="ECO:0000256" key="8">
    <source>
        <dbReference type="HAMAP-Rule" id="MF_01085"/>
    </source>
</evidence>
<comment type="caution">
    <text evidence="10">The sequence shown here is derived from an EMBL/GenBank/DDBJ whole genome shotgun (WGS) entry which is preliminary data.</text>
</comment>
<dbReference type="NCBIfam" id="TIGR01620">
    <property type="entry name" value="hyp_HI0043"/>
    <property type="match status" value="1"/>
</dbReference>
<evidence type="ECO:0000256" key="6">
    <source>
        <dbReference type="ARBA" id="ARBA00022989"/>
    </source>
</evidence>
<dbReference type="InterPro" id="IPR021147">
    <property type="entry name" value="DUF697"/>
</dbReference>
<feature type="compositionally biased region" description="Basic and acidic residues" evidence="9">
    <location>
        <begin position="1"/>
        <end position="11"/>
    </location>
</feature>
<evidence type="ECO:0000256" key="5">
    <source>
        <dbReference type="ARBA" id="ARBA00022692"/>
    </source>
</evidence>
<evidence type="ECO:0000256" key="4">
    <source>
        <dbReference type="ARBA" id="ARBA00022519"/>
    </source>
</evidence>
<organism evidence="10 11">
    <name type="scientific">Martelella alba</name>
    <dbReference type="NCBI Taxonomy" id="2590451"/>
    <lineage>
        <taxon>Bacteria</taxon>
        <taxon>Pseudomonadati</taxon>
        <taxon>Pseudomonadota</taxon>
        <taxon>Alphaproteobacteria</taxon>
        <taxon>Hyphomicrobiales</taxon>
        <taxon>Aurantimonadaceae</taxon>
        <taxon>Martelella</taxon>
    </lineage>
</organism>
<evidence type="ECO:0000256" key="7">
    <source>
        <dbReference type="ARBA" id="ARBA00023136"/>
    </source>
</evidence>
<keyword evidence="3 8" id="KW-1003">Cell membrane</keyword>
<dbReference type="InterPro" id="IPR006507">
    <property type="entry name" value="UPF0283"/>
</dbReference>
<protein>
    <recommendedName>
        <fullName evidence="8">UPF0283 membrane protein FCN80_02775</fullName>
    </recommendedName>
</protein>
<keyword evidence="7 8" id="KW-0472">Membrane</keyword>
<dbReference type="EMBL" id="SZPQ01000002">
    <property type="protein sequence ID" value="TKI08093.1"/>
    <property type="molecule type" value="Genomic_DNA"/>
</dbReference>
<evidence type="ECO:0000313" key="11">
    <source>
        <dbReference type="Proteomes" id="UP000305202"/>
    </source>
</evidence>
<keyword evidence="11" id="KW-1185">Reference proteome</keyword>
<comment type="similarity">
    <text evidence="2 8">Belongs to the UPF0283 family.</text>
</comment>
<evidence type="ECO:0000256" key="1">
    <source>
        <dbReference type="ARBA" id="ARBA00004429"/>
    </source>
</evidence>
<accession>A0ABY2SSV6</accession>
<dbReference type="PANTHER" id="PTHR39342:SF1">
    <property type="entry name" value="UPF0283 MEMBRANE PROTEIN YCJF"/>
    <property type="match status" value="1"/>
</dbReference>
<reference evidence="10 11" key="1">
    <citation type="submission" date="2019-04" db="EMBL/GenBank/DDBJ databases">
        <authorList>
            <person name="Li M."/>
            <person name="Gao C."/>
        </authorList>
    </citation>
    <scope>NUCLEOTIDE SEQUENCE [LARGE SCALE GENOMIC DNA]</scope>
    <source>
        <strain evidence="10 11">BGMRC 2031</strain>
    </source>
</reference>
<comment type="subcellular location">
    <subcellularLocation>
        <location evidence="1">Cell inner membrane</location>
        <topology evidence="1">Multi-pass membrane protein</topology>
    </subcellularLocation>
    <subcellularLocation>
        <location evidence="8">Cell membrane</location>
        <topology evidence="8">Multi-pass membrane protein</topology>
    </subcellularLocation>
</comment>
<dbReference type="HAMAP" id="MF_01085">
    <property type="entry name" value="UPF0283"/>
    <property type="match status" value="1"/>
</dbReference>
<sequence>MNDPIRPRIDFTPDSEPQQPSLRGAKSFAAEQAALFQPLPDDAPDAPPEQWLDTALRPRPRPWRRLLMAAAALFLVSALAQGALWFVRAWQQQEWFALGGLAAGAMAALAGIGSLAGEWRRLYRLRQRAQERDHAGELLHSHGLGRGRDFCLQLAARAGFELQHPVLKPWLAALQDTHSDREIVILYAKMVQPLIDRRARREISRYAAESALLIAVSPLAVVDMGFIAWRNLRLINRIAAVYGIEIGYFSRIRLLRLVMLNIAFAGVGEWVREVGMDWMSQDLAARLSARAAQGMGAGLLTARLGVKAMELCRPLPWLDDDKPRLGDYRRELLERLKSLLEQPNASPRREG</sequence>
<name>A0ABY2SSV6_9HYPH</name>
<dbReference type="Pfam" id="PF05128">
    <property type="entry name" value="DUF697"/>
    <property type="match status" value="1"/>
</dbReference>
<evidence type="ECO:0000256" key="3">
    <source>
        <dbReference type="ARBA" id="ARBA00022475"/>
    </source>
</evidence>